<keyword evidence="3 9" id="KW-1003">Cell membrane</keyword>
<comment type="subcellular location">
    <subcellularLocation>
        <location evidence="9">Cell membrane</location>
        <topology evidence="9">Single-pass membrane protein</topology>
    </subcellularLocation>
    <subcellularLocation>
        <location evidence="1">Membrane</location>
    </subcellularLocation>
</comment>
<evidence type="ECO:0000313" key="10">
    <source>
        <dbReference type="EMBL" id="PIV01247.1"/>
    </source>
</evidence>
<dbReference type="InterPro" id="IPR005807">
    <property type="entry name" value="SecE_bac"/>
</dbReference>
<dbReference type="AlphaFoldDB" id="A0A2M7BDS9"/>
<comment type="subunit">
    <text evidence="9">Component of the Sec protein translocase complex. Heterotrimer consisting of SecY, SecE and SecG subunits. The heterotrimers can form oligomers, although 1 heterotrimer is thought to be able to translocate proteins. Interacts with the ribosome. Interacts with SecDF, and other proteins may be involved. Interacts with SecA.</text>
</comment>
<evidence type="ECO:0000256" key="3">
    <source>
        <dbReference type="ARBA" id="ARBA00022475"/>
    </source>
</evidence>
<dbReference type="EMBL" id="PEVD01000029">
    <property type="protein sequence ID" value="PIV01247.1"/>
    <property type="molecule type" value="Genomic_DNA"/>
</dbReference>
<dbReference type="PANTHER" id="PTHR33910">
    <property type="entry name" value="PROTEIN TRANSLOCASE SUBUNIT SECE"/>
    <property type="match status" value="1"/>
</dbReference>
<reference evidence="11" key="1">
    <citation type="submission" date="2017-09" db="EMBL/GenBank/DDBJ databases">
        <title>Depth-based differentiation of microbial function through sediment-hosted aquifers and enrichment of novel symbionts in the deep terrestrial subsurface.</title>
        <authorList>
            <person name="Probst A.J."/>
            <person name="Ladd B."/>
            <person name="Jarett J.K."/>
            <person name="Geller-Mcgrath D.E."/>
            <person name="Sieber C.M.K."/>
            <person name="Emerson J.B."/>
            <person name="Anantharaman K."/>
            <person name="Thomas B.C."/>
            <person name="Malmstrom R."/>
            <person name="Stieglmeier M."/>
            <person name="Klingl A."/>
            <person name="Woyke T."/>
            <person name="Ryan C.M."/>
            <person name="Banfield J.F."/>
        </authorList>
    </citation>
    <scope>NUCLEOTIDE SEQUENCE [LARGE SCALE GENOMIC DNA]</scope>
</reference>
<evidence type="ECO:0000256" key="6">
    <source>
        <dbReference type="ARBA" id="ARBA00022989"/>
    </source>
</evidence>
<evidence type="ECO:0000256" key="1">
    <source>
        <dbReference type="ARBA" id="ARBA00004370"/>
    </source>
</evidence>
<dbReference type="InterPro" id="IPR038379">
    <property type="entry name" value="SecE_sf"/>
</dbReference>
<evidence type="ECO:0000256" key="2">
    <source>
        <dbReference type="ARBA" id="ARBA00022448"/>
    </source>
</evidence>
<dbReference type="GO" id="GO:0009306">
    <property type="term" value="P:protein secretion"/>
    <property type="evidence" value="ECO:0007669"/>
    <property type="project" value="UniProtKB-UniRule"/>
</dbReference>
<dbReference type="GO" id="GO:0006605">
    <property type="term" value="P:protein targeting"/>
    <property type="evidence" value="ECO:0007669"/>
    <property type="project" value="UniProtKB-UniRule"/>
</dbReference>
<evidence type="ECO:0000256" key="7">
    <source>
        <dbReference type="ARBA" id="ARBA00023010"/>
    </source>
</evidence>
<evidence type="ECO:0000256" key="9">
    <source>
        <dbReference type="HAMAP-Rule" id="MF_00422"/>
    </source>
</evidence>
<organism evidence="10 11">
    <name type="scientific">Candidatus Shapirobacteria bacterium CG03_land_8_20_14_0_80_40_19</name>
    <dbReference type="NCBI Taxonomy" id="1974880"/>
    <lineage>
        <taxon>Bacteria</taxon>
        <taxon>Candidatus Shapironibacteriota</taxon>
    </lineage>
</organism>
<dbReference type="Proteomes" id="UP000230399">
    <property type="component" value="Unassembled WGS sequence"/>
</dbReference>
<dbReference type="PROSITE" id="PS01067">
    <property type="entry name" value="SECE_SEC61G"/>
    <property type="match status" value="1"/>
</dbReference>
<dbReference type="GO" id="GO:0005886">
    <property type="term" value="C:plasma membrane"/>
    <property type="evidence" value="ECO:0007669"/>
    <property type="project" value="UniProtKB-SubCell"/>
</dbReference>
<proteinExistence type="inferred from homology"/>
<keyword evidence="5 9" id="KW-0653">Protein transport</keyword>
<accession>A0A2M7BDS9</accession>
<dbReference type="GO" id="GO:0008320">
    <property type="term" value="F:protein transmembrane transporter activity"/>
    <property type="evidence" value="ECO:0007669"/>
    <property type="project" value="UniProtKB-UniRule"/>
</dbReference>
<protein>
    <recommendedName>
        <fullName evidence="9">Protein translocase subunit SecE</fullName>
    </recommendedName>
</protein>
<dbReference type="GO" id="GO:0065002">
    <property type="term" value="P:intracellular protein transmembrane transport"/>
    <property type="evidence" value="ECO:0007669"/>
    <property type="project" value="UniProtKB-UniRule"/>
</dbReference>
<comment type="caution">
    <text evidence="10">The sequence shown here is derived from an EMBL/GenBank/DDBJ whole genome shotgun (WGS) entry which is preliminary data.</text>
</comment>
<comment type="function">
    <text evidence="9">Essential subunit of the Sec protein translocation channel SecYEG. Clamps together the 2 halves of SecY. May contact the channel plug during translocation.</text>
</comment>
<evidence type="ECO:0000256" key="5">
    <source>
        <dbReference type="ARBA" id="ARBA00022927"/>
    </source>
</evidence>
<comment type="similarity">
    <text evidence="9">Belongs to the SecE/SEC61-gamma family.</text>
</comment>
<keyword evidence="8 9" id="KW-0472">Membrane</keyword>
<dbReference type="GO" id="GO:0043952">
    <property type="term" value="P:protein transport by the Sec complex"/>
    <property type="evidence" value="ECO:0007669"/>
    <property type="project" value="UniProtKB-UniRule"/>
</dbReference>
<keyword evidence="6 9" id="KW-1133">Transmembrane helix</keyword>
<gene>
    <name evidence="9" type="primary">secE</name>
    <name evidence="10" type="ORF">COS55_02215</name>
</gene>
<dbReference type="Pfam" id="PF00584">
    <property type="entry name" value="SecE"/>
    <property type="match status" value="1"/>
</dbReference>
<dbReference type="NCBIfam" id="TIGR00964">
    <property type="entry name" value="secE_bact"/>
    <property type="match status" value="1"/>
</dbReference>
<keyword evidence="4 9" id="KW-0812">Transmembrane</keyword>
<keyword evidence="7 9" id="KW-0811">Translocation</keyword>
<evidence type="ECO:0000256" key="8">
    <source>
        <dbReference type="ARBA" id="ARBA00023136"/>
    </source>
</evidence>
<dbReference type="HAMAP" id="MF_00422">
    <property type="entry name" value="SecE"/>
    <property type="match status" value="1"/>
</dbReference>
<keyword evidence="2 9" id="KW-0813">Transport</keyword>
<dbReference type="Gene3D" id="1.20.5.1030">
    <property type="entry name" value="Preprotein translocase secy subunit"/>
    <property type="match status" value="1"/>
</dbReference>
<dbReference type="PANTHER" id="PTHR33910:SF1">
    <property type="entry name" value="PROTEIN TRANSLOCASE SUBUNIT SECE"/>
    <property type="match status" value="1"/>
</dbReference>
<feature type="transmembrane region" description="Helical" evidence="9">
    <location>
        <begin position="28"/>
        <end position="50"/>
    </location>
</feature>
<evidence type="ECO:0000256" key="4">
    <source>
        <dbReference type="ARBA" id="ARBA00022692"/>
    </source>
</evidence>
<evidence type="ECO:0000313" key="11">
    <source>
        <dbReference type="Proteomes" id="UP000230399"/>
    </source>
</evidence>
<name>A0A2M7BDS9_9BACT</name>
<dbReference type="InterPro" id="IPR001901">
    <property type="entry name" value="Translocase_SecE/Sec61-g"/>
</dbReference>
<sequence>MNPVVFFGEVKSELTKVTWPTKDQVVRLTGVVVVISLIVGIFVGVLDLSFTKIVEYLVKQ</sequence>